<evidence type="ECO:0000313" key="2">
    <source>
        <dbReference type="Proteomes" id="UP000198929"/>
    </source>
</evidence>
<accession>A0A1H9SUM4</accession>
<protein>
    <recommendedName>
        <fullName evidence="3">HNH endonuclease</fullName>
    </recommendedName>
</protein>
<reference evidence="2" key="1">
    <citation type="submission" date="2016-10" db="EMBL/GenBank/DDBJ databases">
        <authorList>
            <person name="Varghese N."/>
            <person name="Submissions S."/>
        </authorList>
    </citation>
    <scope>NUCLEOTIDE SEQUENCE [LARGE SCALE GENOMIC DNA]</scope>
    <source>
        <strain evidence="2">DSM 20524</strain>
    </source>
</reference>
<dbReference type="STRING" id="1121357.SAMN05661109_01276"/>
<dbReference type="EMBL" id="FOGQ01000004">
    <property type="protein sequence ID" value="SER88567.1"/>
    <property type="molecule type" value="Genomic_DNA"/>
</dbReference>
<proteinExistence type="predicted"/>
<name>A0A1H9SUM4_9CORY</name>
<gene>
    <name evidence="1" type="ORF">SAMN05661109_01276</name>
</gene>
<dbReference type="Proteomes" id="UP000198929">
    <property type="component" value="Unassembled WGS sequence"/>
</dbReference>
<sequence>MLFSTDFGHFSPTPGAAGCRDPNVWAMNLRQYLIASGSAAMTMLADAAELAPRELIDAGAEPTHLDRIVRLHNIYYGPTKSHRRQRGARDHATNNRLGFDRLEAIEGFVDKLYDKSKSWALRHDLTRFNGNHHDFRAHAKEKLAALNVDKPKRKRETSVKVTHHEGTTKSTLTLCADSASIREIEATARAVAAEHDTTMAQALVDTFFSGTSAPTYRIKVLVALEDIERILSGEGADVLVQTTSGAVMTGMDLVRKKLDPIAEFIGVTPMHGAITIGTGRCIVNTRKELNDEHRRRATHGEKPVPAAAVDKATARHGTYKDRCLLEATQTTCAGMDCSVPAAYCEINHNVPYSRGGLSLLSNESLLCSYHNGKAGAKQRYRNIRGRPYRILPGGKLALNQHPLARSSPVEKILAPAVA</sequence>
<organism evidence="1 2">
    <name type="scientific">Corynebacterium cystitidis DSM 20524</name>
    <dbReference type="NCBI Taxonomy" id="1121357"/>
    <lineage>
        <taxon>Bacteria</taxon>
        <taxon>Bacillati</taxon>
        <taxon>Actinomycetota</taxon>
        <taxon>Actinomycetes</taxon>
        <taxon>Mycobacteriales</taxon>
        <taxon>Corynebacteriaceae</taxon>
        <taxon>Corynebacterium</taxon>
    </lineage>
</organism>
<keyword evidence="2" id="KW-1185">Reference proteome</keyword>
<evidence type="ECO:0000313" key="1">
    <source>
        <dbReference type="EMBL" id="SER88567.1"/>
    </source>
</evidence>
<dbReference type="AlphaFoldDB" id="A0A1H9SUM4"/>
<evidence type="ECO:0008006" key="3">
    <source>
        <dbReference type="Google" id="ProtNLM"/>
    </source>
</evidence>